<feature type="non-terminal residue" evidence="1">
    <location>
        <position position="40"/>
    </location>
</feature>
<dbReference type="EMBL" id="UINC01056697">
    <property type="protein sequence ID" value="SVB77029.1"/>
    <property type="molecule type" value="Genomic_DNA"/>
</dbReference>
<dbReference type="AlphaFoldDB" id="A0A382GPW3"/>
<gene>
    <name evidence="1" type="ORF">METZ01_LOCUS229883</name>
</gene>
<feature type="non-terminal residue" evidence="1">
    <location>
        <position position="1"/>
    </location>
</feature>
<evidence type="ECO:0000313" key="1">
    <source>
        <dbReference type="EMBL" id="SVB77029.1"/>
    </source>
</evidence>
<proteinExistence type="predicted"/>
<protein>
    <submittedName>
        <fullName evidence="1">Uncharacterized protein</fullName>
    </submittedName>
</protein>
<accession>A0A382GPW3</accession>
<name>A0A382GPW3_9ZZZZ</name>
<reference evidence="1" key="1">
    <citation type="submission" date="2018-05" db="EMBL/GenBank/DDBJ databases">
        <authorList>
            <person name="Lanie J.A."/>
            <person name="Ng W.-L."/>
            <person name="Kazmierczak K.M."/>
            <person name="Andrzejewski T.M."/>
            <person name="Davidsen T.M."/>
            <person name="Wayne K.J."/>
            <person name="Tettelin H."/>
            <person name="Glass J.I."/>
            <person name="Rusch D."/>
            <person name="Podicherti R."/>
            <person name="Tsui H.-C.T."/>
            <person name="Winkler M.E."/>
        </authorList>
    </citation>
    <scope>NUCLEOTIDE SEQUENCE</scope>
</reference>
<organism evidence="1">
    <name type="scientific">marine metagenome</name>
    <dbReference type="NCBI Taxonomy" id="408172"/>
    <lineage>
        <taxon>unclassified sequences</taxon>
        <taxon>metagenomes</taxon>
        <taxon>ecological metagenomes</taxon>
    </lineage>
</organism>
<sequence>VINTINLLFISTVMVNGCSETIVSNNDNTNQTQANEWQLI</sequence>